<dbReference type="Gene3D" id="1.10.1200.10">
    <property type="entry name" value="ACP-like"/>
    <property type="match status" value="1"/>
</dbReference>
<keyword evidence="2" id="KW-0597">Phosphoprotein</keyword>
<dbReference type="EMBL" id="HE797030">
    <property type="protein sequence ID" value="CCM01374.1"/>
    <property type="molecule type" value="Genomic_DNA"/>
</dbReference>
<dbReference type="PANTHER" id="PTHR43439">
    <property type="entry name" value="PHENYLACETATE-COENZYME A LIGASE"/>
    <property type="match status" value="1"/>
</dbReference>
<dbReference type="InParanoid" id="J4H2E3"/>
<evidence type="ECO:0000313" key="6">
    <source>
        <dbReference type="Proteomes" id="UP000006352"/>
    </source>
</evidence>
<dbReference type="RefSeq" id="XP_012180657.1">
    <property type="nucleotide sequence ID" value="XM_012325267.1"/>
</dbReference>
<dbReference type="Gene3D" id="3.40.50.720">
    <property type="entry name" value="NAD(P)-binding Rossmann-like Domain"/>
    <property type="match status" value="1"/>
</dbReference>
<dbReference type="InterPro" id="IPR000873">
    <property type="entry name" value="AMP-dep_synth/lig_dom"/>
</dbReference>
<dbReference type="Pfam" id="PF07993">
    <property type="entry name" value="NAD_binding_4"/>
    <property type="match status" value="1"/>
</dbReference>
<evidence type="ECO:0000313" key="5">
    <source>
        <dbReference type="EMBL" id="CCM01374.1"/>
    </source>
</evidence>
<dbReference type="Gene3D" id="3.40.50.12780">
    <property type="entry name" value="N-terminal domain of ligase-like"/>
    <property type="match status" value="1"/>
</dbReference>
<dbReference type="Pfam" id="PF23562">
    <property type="entry name" value="AMP-binding_C_3"/>
    <property type="match status" value="1"/>
</dbReference>
<feature type="domain" description="AMP-dependent synthetase/ligase" evidence="3">
    <location>
        <begin position="47"/>
        <end position="357"/>
    </location>
</feature>
<dbReference type="SUPFAM" id="SSF51735">
    <property type="entry name" value="NAD(P)-binding Rossmann-fold domains"/>
    <property type="match status" value="1"/>
</dbReference>
<organism evidence="5 6">
    <name type="scientific">Fibroporia radiculosa</name>
    <dbReference type="NCBI Taxonomy" id="599839"/>
    <lineage>
        <taxon>Eukaryota</taxon>
        <taxon>Fungi</taxon>
        <taxon>Dikarya</taxon>
        <taxon>Basidiomycota</taxon>
        <taxon>Agaricomycotina</taxon>
        <taxon>Agaricomycetes</taxon>
        <taxon>Polyporales</taxon>
        <taxon>Fibroporiaceae</taxon>
        <taxon>Fibroporia</taxon>
    </lineage>
</organism>
<proteinExistence type="predicted"/>
<dbReference type="InterPro" id="IPR036736">
    <property type="entry name" value="ACP-like_sf"/>
</dbReference>
<dbReference type="Pfam" id="PF00501">
    <property type="entry name" value="AMP-binding"/>
    <property type="match status" value="1"/>
</dbReference>
<dbReference type="Proteomes" id="UP000006352">
    <property type="component" value="Unassembled WGS sequence"/>
</dbReference>
<dbReference type="InterPro" id="IPR042099">
    <property type="entry name" value="ANL_N_sf"/>
</dbReference>
<feature type="domain" description="Thioester reductase (TE)" evidence="4">
    <location>
        <begin position="712"/>
        <end position="944"/>
    </location>
</feature>
<dbReference type="InterPro" id="IPR051414">
    <property type="entry name" value="Adenylate-forming_Reductase"/>
</dbReference>
<dbReference type="HOGENOM" id="CLU_002220_1_0_1"/>
<evidence type="ECO:0000256" key="2">
    <source>
        <dbReference type="ARBA" id="ARBA00022553"/>
    </source>
</evidence>
<protein>
    <recommendedName>
        <fullName evidence="7">Polyketide synthase phosphopantetheine-binding domain-containing protein</fullName>
    </recommendedName>
</protein>
<dbReference type="OrthoDB" id="429813at2759"/>
<dbReference type="GeneID" id="24096285"/>
<dbReference type="InterPro" id="IPR020845">
    <property type="entry name" value="AMP-binding_CS"/>
</dbReference>
<dbReference type="STRING" id="599839.J4H2E3"/>
<evidence type="ECO:0000256" key="1">
    <source>
        <dbReference type="ARBA" id="ARBA00022450"/>
    </source>
</evidence>
<accession>J4H2E3</accession>
<name>J4H2E3_9APHY</name>
<dbReference type="InterPro" id="IPR036291">
    <property type="entry name" value="NAD(P)-bd_dom_sf"/>
</dbReference>
<evidence type="ECO:0008006" key="7">
    <source>
        <dbReference type="Google" id="ProtNLM"/>
    </source>
</evidence>
<dbReference type="AlphaFoldDB" id="J4H2E3"/>
<dbReference type="InterPro" id="IPR013120">
    <property type="entry name" value="FAR_NAD-bd"/>
</dbReference>
<sequence length="1084" mass="119000">MSETMLPPLDGSLNVFPDFLDFHARHNSNRNCWEFPSYGNSMDVPPVTFRDFADATHRAAHAIRPQPGPERSVVAILINTDSIYYHVLIVGVIRAGLIPFPMGPRNSAPAIASMLTRTDCHRIVSQSAFSALTDDVLAMLPVDYAFEVTELPPLAEILPSLTAMPGIPIPPVKPYPAPEHRPVLSDIVLYLHSSGSTGFPKPIPHVHLNWLQWCTMPTIESTHGDTWASMMLPSFHMLGVVTQLLFPLATGYPNVLFPPRTHLGELPVIPTPDNTLEAIQKSSFTMLIVVPAFLESWMKDANSLEILKDVKTVSQLPQTFCGGPLSSSAGTKLVEAGIHLYPIYGSTEVGGVSDIGYIDYENPETSAENVTEWEYLRFSDLCNIRWDDQGDGSYELVFMRSSKHKPCVENLPNGEHGYATSDIFVPHPSKPGLWKIIGRTDDVLILSNGEKVVPVQQQNAISTHPLLLGAVMFGRGRDQVGLLVEPKPGHYVAPGDEAALIELRNAIWSKVEEANRIAPAFARIFKEMILVADSSRPFNRAAKGTIMVKTTLALYEKDIDALYESVRGSSDLQGVTPPSSWTFSNVVEWLSQHASLLNDGKVPDAGDDIFQQGFDSLSATYLRNRIMSSFRTSPDPLVKNAAQGVQPNFVFTHPTLASLASAIVNLIDPQESSTSASPVEEINTMIDKYTVMLPKAPITRNAGRRSGAVVLLTGSTGTLGTHILSELLTDEHIVRVYALNRGARLLERQRDAFVAAQLPTDILSNDKLSLLSGDIMREDFGLPQTVLDEIRASTTHIVHNAWKVDFNLSLRSFEAYVESTIRLLNLAPAAHFSYMSSISSAQSWRVAERGPRVPEDPTHDTSAAVGAGYGMSKFVVEEVLSNAREVGLKTTVLRVGQICGSTRNGAWNTSEWVPILVKSSVSLGCLPEMNGVLSWIPVEAVARAAVDVILTPNAPALVNVVHPYPARSRNMLSAIGDALESDTRLPVISIRSWVEKLESVAQNITGRTMEETPAIKLLDFFRGFVPPVEQPEQVAENDLEMGALPLYDTAKMQSISSTMENLQPLGGQNAYSWVKYWRDQRFIP</sequence>
<reference evidence="5 6" key="1">
    <citation type="journal article" date="2012" name="Appl. Environ. Microbiol.">
        <title>Short-read sequencing for genomic analysis of the brown rot fungus Fibroporia radiculosa.</title>
        <authorList>
            <person name="Tang J.D."/>
            <person name="Perkins A.D."/>
            <person name="Sonstegard T.S."/>
            <person name="Schroeder S.G."/>
            <person name="Burgess S.C."/>
            <person name="Diehl S.V."/>
        </authorList>
    </citation>
    <scope>NUCLEOTIDE SEQUENCE [LARGE SCALE GENOMIC DNA]</scope>
    <source>
        <strain evidence="5 6">TFFH 294</strain>
    </source>
</reference>
<dbReference type="PROSITE" id="PS00455">
    <property type="entry name" value="AMP_BINDING"/>
    <property type="match status" value="1"/>
</dbReference>
<keyword evidence="1" id="KW-0596">Phosphopantetheine</keyword>
<dbReference type="PANTHER" id="PTHR43439:SF2">
    <property type="entry name" value="ENZYME, PUTATIVE (JCVI)-RELATED"/>
    <property type="match status" value="1"/>
</dbReference>
<evidence type="ECO:0000259" key="4">
    <source>
        <dbReference type="Pfam" id="PF07993"/>
    </source>
</evidence>
<evidence type="ECO:0000259" key="3">
    <source>
        <dbReference type="Pfam" id="PF00501"/>
    </source>
</evidence>
<dbReference type="SUPFAM" id="SSF56801">
    <property type="entry name" value="Acetyl-CoA synthetase-like"/>
    <property type="match status" value="1"/>
</dbReference>
<keyword evidence="6" id="KW-1185">Reference proteome</keyword>
<gene>
    <name evidence="5" type="ORF">FIBRA_03424</name>
</gene>